<dbReference type="AlphaFoldDB" id="A0A3P6G822"/>
<dbReference type="EMBL" id="LR031878">
    <property type="protein sequence ID" value="VDD50429.1"/>
    <property type="molecule type" value="Genomic_DNA"/>
</dbReference>
<evidence type="ECO:0000313" key="1">
    <source>
        <dbReference type="EMBL" id="VDD50429.1"/>
    </source>
</evidence>
<organism evidence="1">
    <name type="scientific">Brassica oleracea</name>
    <name type="common">Wild cabbage</name>
    <dbReference type="NCBI Taxonomy" id="3712"/>
    <lineage>
        <taxon>Eukaryota</taxon>
        <taxon>Viridiplantae</taxon>
        <taxon>Streptophyta</taxon>
        <taxon>Embryophyta</taxon>
        <taxon>Tracheophyta</taxon>
        <taxon>Spermatophyta</taxon>
        <taxon>Magnoliopsida</taxon>
        <taxon>eudicotyledons</taxon>
        <taxon>Gunneridae</taxon>
        <taxon>Pentapetalae</taxon>
        <taxon>rosids</taxon>
        <taxon>malvids</taxon>
        <taxon>Brassicales</taxon>
        <taxon>Brassicaceae</taxon>
        <taxon>Brassiceae</taxon>
        <taxon>Brassica</taxon>
    </lineage>
</organism>
<gene>
    <name evidence="1" type="ORF">BOLC1T02818H</name>
</gene>
<accession>A0A3P6G822</accession>
<evidence type="ECO:0008006" key="2">
    <source>
        <dbReference type="Google" id="ProtNLM"/>
    </source>
</evidence>
<sequence length="51" mass="5766">MASLNIPNLPEEILCKIIEMVGAIHSTILVVFLGWETRLCTCPRTLRLKEV</sequence>
<proteinExistence type="predicted"/>
<name>A0A3P6G822_BRAOL</name>
<reference evidence="1" key="1">
    <citation type="submission" date="2018-11" db="EMBL/GenBank/DDBJ databases">
        <authorList>
            <consortium name="Genoscope - CEA"/>
            <person name="William W."/>
        </authorList>
    </citation>
    <scope>NUCLEOTIDE SEQUENCE</scope>
</reference>
<protein>
    <recommendedName>
        <fullName evidence="2">F-box domain-containing protein</fullName>
    </recommendedName>
</protein>